<evidence type="ECO:0000313" key="3">
    <source>
        <dbReference type="Proteomes" id="UP000645217"/>
    </source>
</evidence>
<proteinExistence type="predicted"/>
<reference evidence="2" key="2">
    <citation type="submission" date="2020-09" db="EMBL/GenBank/DDBJ databases">
        <authorList>
            <person name="Sun Q."/>
            <person name="Ohkuma M."/>
        </authorList>
    </citation>
    <scope>NUCLEOTIDE SEQUENCE</scope>
    <source>
        <strain evidence="2">JCM 13064</strain>
    </source>
</reference>
<feature type="region of interest" description="Disordered" evidence="1">
    <location>
        <begin position="1"/>
        <end position="40"/>
    </location>
</feature>
<evidence type="ECO:0000313" key="2">
    <source>
        <dbReference type="EMBL" id="GGK68728.1"/>
    </source>
</evidence>
<name>A0A917QV19_9ACTN</name>
<dbReference type="Proteomes" id="UP000645217">
    <property type="component" value="Unassembled WGS sequence"/>
</dbReference>
<sequence>MTAHRTPRRQAAAEAMAGRTHGEPARPAARRRGMTRLARPARQAAPLARLVRLVWPWGMTRRASALVLAASVLAGTASCGVDATGVVDAGPVPVISARGSVASVYLLRGERLSPKQVAVASSVAEDVMRTLFEVSKQPGPGLTSAVTGFRLEQAALGRYGVDGGVRNDPENPMGLRLHVIVNGPDRLSRTGMAQIVCTARLREEIWAVKITQTTPKGPLALGEHTCREYHDLAAPNVNLPP</sequence>
<gene>
    <name evidence="2" type="ORF">GCM10007964_09630</name>
</gene>
<organism evidence="2 3">
    <name type="scientific">Sphaerisporangium melleum</name>
    <dbReference type="NCBI Taxonomy" id="321316"/>
    <lineage>
        <taxon>Bacteria</taxon>
        <taxon>Bacillati</taxon>
        <taxon>Actinomycetota</taxon>
        <taxon>Actinomycetes</taxon>
        <taxon>Streptosporangiales</taxon>
        <taxon>Streptosporangiaceae</taxon>
        <taxon>Sphaerisporangium</taxon>
    </lineage>
</organism>
<accession>A0A917QV19</accession>
<evidence type="ECO:0000256" key="1">
    <source>
        <dbReference type="SAM" id="MobiDB-lite"/>
    </source>
</evidence>
<reference evidence="2" key="1">
    <citation type="journal article" date="2014" name="Int. J. Syst. Evol. Microbiol.">
        <title>Complete genome sequence of Corynebacterium casei LMG S-19264T (=DSM 44701T), isolated from a smear-ripened cheese.</title>
        <authorList>
            <consortium name="US DOE Joint Genome Institute (JGI-PGF)"/>
            <person name="Walter F."/>
            <person name="Albersmeier A."/>
            <person name="Kalinowski J."/>
            <person name="Ruckert C."/>
        </authorList>
    </citation>
    <scope>NUCLEOTIDE SEQUENCE</scope>
    <source>
        <strain evidence="2">JCM 13064</strain>
    </source>
</reference>
<keyword evidence="3" id="KW-1185">Reference proteome</keyword>
<dbReference type="EMBL" id="BMNT01000004">
    <property type="protein sequence ID" value="GGK68728.1"/>
    <property type="molecule type" value="Genomic_DNA"/>
</dbReference>
<protein>
    <submittedName>
        <fullName evidence="2">Uncharacterized protein</fullName>
    </submittedName>
</protein>
<comment type="caution">
    <text evidence="2">The sequence shown here is derived from an EMBL/GenBank/DDBJ whole genome shotgun (WGS) entry which is preliminary data.</text>
</comment>
<dbReference type="AlphaFoldDB" id="A0A917QV19"/>